<dbReference type="Gene3D" id="3.40.50.12710">
    <property type="match status" value="1"/>
</dbReference>
<sequence>MHIKSLPRPGDEELALSKRLQAAICDEIEVAGGNVGFDRYMEMALYYPGLGYYAGGQQKFGAHGDFVTAPEVSPLYGQALARQVAELLQQLENGCVIEFGAGSGKLAVDLVTQLEVDDSLPQSYTIIELSAELRHRQQQTIRESIPQHESLFHWLDHLPESRVEAVIIANEVLDAMPVHRFRHIAGRFEERLVGCREGRPVSSWGRCSVVLTEAIAALSVDFDEGYESEINLRLSPWIHALSDILDRGAILLIDYGYARREYYHPDRYTGTLMCHYRHIAHDDALLWPGLQDITSHVDFTAVAEAASAVSLDVRGYTSQSNFLIGCGIDELIAGSAQGLSMTDSYSQAEAVKRLMLPTEMGEVFKVMALSRGIEQPLLGFGFRDLTGSL</sequence>
<dbReference type="PANTHER" id="PTHR12049:SF7">
    <property type="entry name" value="PROTEIN ARGININE METHYLTRANSFERASE NDUFAF7, MITOCHONDRIAL"/>
    <property type="match status" value="1"/>
</dbReference>
<organism evidence="3 5">
    <name type="scientific">Solemya velum gill symbiont</name>
    <dbReference type="NCBI Taxonomy" id="2340"/>
    <lineage>
        <taxon>Bacteria</taxon>
        <taxon>Pseudomonadati</taxon>
        <taxon>Pseudomonadota</taxon>
        <taxon>Gammaproteobacteria</taxon>
        <taxon>sulfur-oxidizing symbionts</taxon>
    </lineage>
</organism>
<gene>
    <name evidence="4" type="ORF">BOV88_02545</name>
    <name evidence="3" type="ORF">JV46_15600</name>
</gene>
<comment type="caution">
    <text evidence="3">The sequence shown here is derived from an EMBL/GenBank/DDBJ whole genome shotgun (WGS) entry which is preliminary data.</text>
</comment>
<dbReference type="InterPro" id="IPR029063">
    <property type="entry name" value="SAM-dependent_MTases_sf"/>
</dbReference>
<dbReference type="RefSeq" id="WP_052132014.1">
    <property type="nucleotide sequence ID" value="NZ_JRAA01000001.1"/>
</dbReference>
<evidence type="ECO:0000256" key="1">
    <source>
        <dbReference type="ARBA" id="ARBA00022603"/>
    </source>
</evidence>
<dbReference type="SUPFAM" id="SSF53335">
    <property type="entry name" value="S-adenosyl-L-methionine-dependent methyltransferases"/>
    <property type="match status" value="1"/>
</dbReference>
<proteinExistence type="predicted"/>
<evidence type="ECO:0000313" key="6">
    <source>
        <dbReference type="Proteomes" id="UP000190962"/>
    </source>
</evidence>
<dbReference type="PATRIC" id="fig|2340.3.peg.736"/>
<protein>
    <recommendedName>
        <fullName evidence="7">SAM-dependent methyltransferase</fullName>
    </recommendedName>
</protein>
<dbReference type="OrthoDB" id="9794208at2"/>
<keyword evidence="2" id="KW-0808">Transferase</keyword>
<dbReference type="PANTHER" id="PTHR12049">
    <property type="entry name" value="PROTEIN ARGININE METHYLTRANSFERASE NDUFAF7, MITOCHONDRIAL"/>
    <property type="match status" value="1"/>
</dbReference>
<evidence type="ECO:0000256" key="2">
    <source>
        <dbReference type="ARBA" id="ARBA00022679"/>
    </source>
</evidence>
<dbReference type="GeneID" id="86991153"/>
<evidence type="ECO:0008006" key="7">
    <source>
        <dbReference type="Google" id="ProtNLM"/>
    </source>
</evidence>
<dbReference type="EMBL" id="MPNX01000002">
    <property type="protein sequence ID" value="OOY35936.1"/>
    <property type="molecule type" value="Genomic_DNA"/>
</dbReference>
<dbReference type="Pfam" id="PF02636">
    <property type="entry name" value="Methyltransf_28"/>
    <property type="match status" value="1"/>
</dbReference>
<dbReference type="InterPro" id="IPR003788">
    <property type="entry name" value="NDUFAF7"/>
</dbReference>
<keyword evidence="1" id="KW-0489">Methyltransferase</keyword>
<dbReference type="Proteomes" id="UP000030856">
    <property type="component" value="Unassembled WGS sequence"/>
</dbReference>
<dbReference type="InterPro" id="IPR038375">
    <property type="entry name" value="NDUFAF7_sf"/>
</dbReference>
<dbReference type="AlphaFoldDB" id="A0A0B0HAW8"/>
<keyword evidence="5" id="KW-1185">Reference proteome</keyword>
<name>A0A0B0HAW8_SOVGS</name>
<evidence type="ECO:0000313" key="4">
    <source>
        <dbReference type="EMBL" id="OOY35936.1"/>
    </source>
</evidence>
<dbReference type="Proteomes" id="UP000190962">
    <property type="component" value="Unassembled WGS sequence"/>
</dbReference>
<accession>A0A0B0HAW8</accession>
<reference evidence="3 5" key="1">
    <citation type="journal article" date="2014" name="BMC Genomics">
        <title>The genome of the intracellular bacterium of the coastal bivalve, Solemya velum: a blueprint for thriving in and out of symbiosis.</title>
        <authorList>
            <person name="Dmytrenko O."/>
            <person name="Russell S.L."/>
            <person name="Loo W.T."/>
            <person name="Fontanez K.M."/>
            <person name="Liao L."/>
            <person name="Roeselers G."/>
            <person name="Sharma R."/>
            <person name="Stewart F.J."/>
            <person name="Newton I.L."/>
            <person name="Woyke T."/>
            <person name="Wu D."/>
            <person name="Lang J.M."/>
            <person name="Eisen J.A."/>
            <person name="Cavanaugh C.M."/>
        </authorList>
    </citation>
    <scope>NUCLEOTIDE SEQUENCE [LARGE SCALE GENOMIC DNA]</scope>
    <source>
        <strain evidence="3 5">WH</strain>
    </source>
</reference>
<reference evidence="4 6" key="2">
    <citation type="submission" date="2016-11" db="EMBL/GenBank/DDBJ databases">
        <title>Mixed transmission modes and dynamic genome evolution in an obligate animal-bacterial symbiosis.</title>
        <authorList>
            <person name="Russell S.L."/>
            <person name="Corbett-Detig R.B."/>
            <person name="Cavanaugh C.M."/>
        </authorList>
    </citation>
    <scope>NUCLEOTIDE SEQUENCE [LARGE SCALE GENOMIC DNA]</scope>
    <source>
        <strain evidence="4">MA-KB16</strain>
    </source>
</reference>
<dbReference type="GO" id="GO:0032259">
    <property type="term" value="P:methylation"/>
    <property type="evidence" value="ECO:0007669"/>
    <property type="project" value="UniProtKB-KW"/>
</dbReference>
<evidence type="ECO:0000313" key="3">
    <source>
        <dbReference type="EMBL" id="KHF26225.1"/>
    </source>
</evidence>
<evidence type="ECO:0000313" key="5">
    <source>
        <dbReference type="Proteomes" id="UP000030856"/>
    </source>
</evidence>
<dbReference type="STRING" id="2340.JV46_15600"/>
<dbReference type="eggNOG" id="COG1565">
    <property type="taxonomic scope" value="Bacteria"/>
</dbReference>
<dbReference type="EMBL" id="JRAA01000001">
    <property type="protein sequence ID" value="KHF26225.1"/>
    <property type="molecule type" value="Genomic_DNA"/>
</dbReference>
<dbReference type="GO" id="GO:0035243">
    <property type="term" value="F:protein-arginine omega-N symmetric methyltransferase activity"/>
    <property type="evidence" value="ECO:0007669"/>
    <property type="project" value="TreeGrafter"/>
</dbReference>